<dbReference type="PANTHER" id="PTHR21503:SF53">
    <property type="entry name" value="F-BOX ASSOCIATED DOMAIN-CONTAINING PROTEIN-RELATED"/>
    <property type="match status" value="1"/>
</dbReference>
<evidence type="ECO:0000313" key="3">
    <source>
        <dbReference type="WBParaSite" id="Csp11.Scaffold630.g19347.t1"/>
    </source>
</evidence>
<name>A0A1I7UU16_9PELO</name>
<proteinExistence type="predicted"/>
<dbReference type="PANTHER" id="PTHR21503">
    <property type="entry name" value="F-BOX-CONTAINING HYPOTHETICAL PROTEIN C.ELEGANS"/>
    <property type="match status" value="1"/>
</dbReference>
<accession>A0A1I7UU16</accession>
<reference evidence="3" key="1">
    <citation type="submission" date="2016-11" db="UniProtKB">
        <authorList>
            <consortium name="WormBaseParasite"/>
        </authorList>
    </citation>
    <scope>IDENTIFICATION</scope>
</reference>
<evidence type="ECO:0000259" key="1">
    <source>
        <dbReference type="Pfam" id="PF07735"/>
    </source>
</evidence>
<dbReference type="AlphaFoldDB" id="A0A1I7UU16"/>
<sequence>MEHVLCMMSPFELIDISLTSSRAKTVIKNFSKPQKKFSVSFSTGEPSIMLIREQMKCLYRLSESENIAGFVAFLHSCLNPFEKENLIIKVSKEPLKDIMKWFDYAREVLNCEIDNASFDVPLSPSENRRTIDWIAAQNKTVKEMDIFNNFGELNDDVRNLMERIHVSGTLTLAIWKYKDNFRMEIPGKPAHLEIRNSKFVDYDQLLRLKSPVIILQESTLTSQEINRFLKSWMSSETHFELKALEINVSGPDAMNEIMDLPHEKTNDPELIEAFKGYPHKIQIENEMFTIKRCDGKKKATASRVGNRIYLIVH</sequence>
<evidence type="ECO:0000313" key="2">
    <source>
        <dbReference type="Proteomes" id="UP000095282"/>
    </source>
</evidence>
<dbReference type="WBParaSite" id="Csp11.Scaffold630.g19347.t1">
    <property type="protein sequence ID" value="Csp11.Scaffold630.g19347.t1"/>
    <property type="gene ID" value="Csp11.Scaffold630.g19347"/>
</dbReference>
<dbReference type="Proteomes" id="UP000095282">
    <property type="component" value="Unplaced"/>
</dbReference>
<protein>
    <submittedName>
        <fullName evidence="3">FBA_2 domain-containing protein</fullName>
    </submittedName>
</protein>
<dbReference type="Pfam" id="PF07735">
    <property type="entry name" value="FBA_2"/>
    <property type="match status" value="1"/>
</dbReference>
<dbReference type="InterPro" id="IPR012885">
    <property type="entry name" value="F-box_Sdz-33"/>
</dbReference>
<organism evidence="2 3">
    <name type="scientific">Caenorhabditis tropicalis</name>
    <dbReference type="NCBI Taxonomy" id="1561998"/>
    <lineage>
        <taxon>Eukaryota</taxon>
        <taxon>Metazoa</taxon>
        <taxon>Ecdysozoa</taxon>
        <taxon>Nematoda</taxon>
        <taxon>Chromadorea</taxon>
        <taxon>Rhabditida</taxon>
        <taxon>Rhabditina</taxon>
        <taxon>Rhabditomorpha</taxon>
        <taxon>Rhabditoidea</taxon>
        <taxon>Rhabditidae</taxon>
        <taxon>Peloderinae</taxon>
        <taxon>Caenorhabditis</taxon>
    </lineage>
</organism>
<feature type="domain" description="Sdz-33 F-box" evidence="1">
    <location>
        <begin position="190"/>
        <end position="246"/>
    </location>
</feature>
<keyword evidence="2" id="KW-1185">Reference proteome</keyword>